<evidence type="ECO:0000313" key="2">
    <source>
        <dbReference type="EMBL" id="KAJ3480722.1"/>
    </source>
</evidence>
<accession>A0AAD5UXV4</accession>
<feature type="compositionally biased region" description="Polar residues" evidence="1">
    <location>
        <begin position="163"/>
        <end position="176"/>
    </location>
</feature>
<dbReference type="EMBL" id="JANAWD010000359">
    <property type="protein sequence ID" value="KAJ3480722.1"/>
    <property type="molecule type" value="Genomic_DNA"/>
</dbReference>
<feature type="region of interest" description="Disordered" evidence="1">
    <location>
        <begin position="245"/>
        <end position="274"/>
    </location>
</feature>
<sequence length="339" mass="36814">MNNWFSSPSNSQTSLKPDGQPKERPTDTSKPKSTRGDTTRNRTDQQTQPGLPFVPVLSTPHDTILSELSGRSLNVQPLSTGDIVRSEDALSVPLPKPSIGSLEHADGTTSPTGTLGKSLAAVDLASVQIGPSNATSPIPGPSAETNPIYDPFTGQSMGFLPAHSSTQPRSPFQTTHTSRDASRERSETLQSQGQFEQAKEDLWNHVGKVRKLQSEIAGMHIELEGIGQSGDTFGVSLSGSAMGSVGGIPKRPSGPGGRLHEDTIGGSEQWYDPEESEKERKRAMDAEFNTLAETFEGRAGKINGIMDKVRRIRMVQLSPTRFTYEVWTFPISLRNYQRL</sequence>
<reference evidence="2" key="1">
    <citation type="submission" date="2022-07" db="EMBL/GenBank/DDBJ databases">
        <title>Genome Sequence of Physisporinus lineatus.</title>
        <authorList>
            <person name="Buettner E."/>
        </authorList>
    </citation>
    <scope>NUCLEOTIDE SEQUENCE</scope>
    <source>
        <strain evidence="2">VT162</strain>
    </source>
</reference>
<protein>
    <submittedName>
        <fullName evidence="2">Uncharacterized protein</fullName>
    </submittedName>
</protein>
<evidence type="ECO:0000256" key="1">
    <source>
        <dbReference type="SAM" id="MobiDB-lite"/>
    </source>
</evidence>
<gene>
    <name evidence="2" type="ORF">NLI96_g8147</name>
</gene>
<dbReference type="Proteomes" id="UP001212997">
    <property type="component" value="Unassembled WGS sequence"/>
</dbReference>
<feature type="compositionally biased region" description="Basic and acidic residues" evidence="1">
    <location>
        <begin position="19"/>
        <end position="43"/>
    </location>
</feature>
<keyword evidence="3" id="KW-1185">Reference proteome</keyword>
<proteinExistence type="predicted"/>
<comment type="caution">
    <text evidence="2">The sequence shown here is derived from an EMBL/GenBank/DDBJ whole genome shotgun (WGS) entry which is preliminary data.</text>
</comment>
<organism evidence="2 3">
    <name type="scientific">Meripilus lineatus</name>
    <dbReference type="NCBI Taxonomy" id="2056292"/>
    <lineage>
        <taxon>Eukaryota</taxon>
        <taxon>Fungi</taxon>
        <taxon>Dikarya</taxon>
        <taxon>Basidiomycota</taxon>
        <taxon>Agaricomycotina</taxon>
        <taxon>Agaricomycetes</taxon>
        <taxon>Polyporales</taxon>
        <taxon>Meripilaceae</taxon>
        <taxon>Meripilus</taxon>
    </lineage>
</organism>
<feature type="region of interest" description="Disordered" evidence="1">
    <location>
        <begin position="1"/>
        <end position="58"/>
    </location>
</feature>
<feature type="region of interest" description="Disordered" evidence="1">
    <location>
        <begin position="158"/>
        <end position="195"/>
    </location>
</feature>
<feature type="compositionally biased region" description="Basic and acidic residues" evidence="1">
    <location>
        <begin position="177"/>
        <end position="187"/>
    </location>
</feature>
<dbReference type="AlphaFoldDB" id="A0AAD5UXV4"/>
<evidence type="ECO:0000313" key="3">
    <source>
        <dbReference type="Proteomes" id="UP001212997"/>
    </source>
</evidence>
<feature type="compositionally biased region" description="Polar residues" evidence="1">
    <location>
        <begin position="1"/>
        <end position="15"/>
    </location>
</feature>
<name>A0AAD5UXV4_9APHY</name>